<dbReference type="GO" id="GO:0043190">
    <property type="term" value="C:ATP-binding cassette (ABC) transporter complex"/>
    <property type="evidence" value="ECO:0007669"/>
    <property type="project" value="InterPro"/>
</dbReference>
<dbReference type="GO" id="GO:0042884">
    <property type="term" value="P:microcin transport"/>
    <property type="evidence" value="ECO:0007669"/>
    <property type="project" value="TreeGrafter"/>
</dbReference>
<dbReference type="InterPro" id="IPR039424">
    <property type="entry name" value="SBP_5"/>
</dbReference>
<dbReference type="Gene3D" id="3.10.105.10">
    <property type="entry name" value="Dipeptide-binding Protein, Domain 3"/>
    <property type="match status" value="1"/>
</dbReference>
<evidence type="ECO:0000256" key="2">
    <source>
        <dbReference type="ARBA" id="ARBA00005695"/>
    </source>
</evidence>
<evidence type="ECO:0000256" key="3">
    <source>
        <dbReference type="ARBA" id="ARBA00022729"/>
    </source>
</evidence>
<dbReference type="GO" id="GO:1904680">
    <property type="term" value="F:peptide transmembrane transporter activity"/>
    <property type="evidence" value="ECO:0007669"/>
    <property type="project" value="TreeGrafter"/>
</dbReference>
<dbReference type="PANTHER" id="PTHR30290">
    <property type="entry name" value="PERIPLASMIC BINDING COMPONENT OF ABC TRANSPORTER"/>
    <property type="match status" value="1"/>
</dbReference>
<feature type="domain" description="Solute-binding protein family 5" evidence="5">
    <location>
        <begin position="125"/>
        <end position="533"/>
    </location>
</feature>
<reference evidence="6 7" key="1">
    <citation type="submission" date="2016-10" db="EMBL/GenBank/DDBJ databases">
        <authorList>
            <person name="de Groot N.N."/>
        </authorList>
    </citation>
    <scope>NUCLEOTIDE SEQUENCE [LARGE SCALE GENOMIC DNA]</scope>
    <source>
        <strain evidence="6 7">CGMCC 1.9157</strain>
    </source>
</reference>
<keyword evidence="3 4" id="KW-0732">Signal</keyword>
<dbReference type="RefSeq" id="WP_244544714.1">
    <property type="nucleotide sequence ID" value="NZ_FOVR01000008.1"/>
</dbReference>
<keyword evidence="7" id="KW-1185">Reference proteome</keyword>
<sequence>MVLGDIRQLSMQKMASKKMLFSVLAACALMLSPIAASQTKAEPVHGIAMHGQPKYDKDFAYLDYVNPNATKGGKITYGLQGSFDSLNPFLLKGVAPRGLWDVDYGHNVYEALLARSDDEAFSLYGLIAEWVDMPEDRSSITFKIRDEARFSDGTPITVEDVKFTIDLLREYGRPAYTSRIKRIAALEEPGEGQIRFVFENGEDRELPLLIGMLPVLPKHAIDPEKFSKSGMYQFIGSGPYMINEVDPGSKIVLKRNPDYWGKDLPIKVGKDNFDEIQIEYYRDGTAMFEAFKKGKFDLQPESDPARWADQYDFNAVEKGDVEKKVFQSNLPTGMSAFVFNTRKPVFQNRIVRRTLATLFDFNWVNKNLYHGLFKRSGSYFQNSSLSALGVPMNDREKELLAPYLDEMDPDILDGSYVPVSAANNNEMRKVMRNAMKALASQGYGLKDGAMVNLAKGAPLAFEFLSTSKEEERLALVYARVLERLGIKMEIRTVDSAQYWERRKTMDFDMMKMSWSASLSPGNEQMSRWHSSQRDVDGWFNQAGADDPAIDAMIDALLSARSQDDFTAAVRAFDRTLINGFYGVPLFHKGEQWVGLWKRIRYPESEAKGRPLAGYRPTTFWYDGE</sequence>
<dbReference type="Gene3D" id="3.40.190.10">
    <property type="entry name" value="Periplasmic binding protein-like II"/>
    <property type="match status" value="1"/>
</dbReference>
<gene>
    <name evidence="6" type="ORF">SAMN04488056_10898</name>
</gene>
<dbReference type="EMBL" id="FOVR01000008">
    <property type="protein sequence ID" value="SFO56594.1"/>
    <property type="molecule type" value="Genomic_DNA"/>
</dbReference>
<dbReference type="PIRSF" id="PIRSF002741">
    <property type="entry name" value="MppA"/>
    <property type="match status" value="1"/>
</dbReference>
<dbReference type="PANTHER" id="PTHR30290:SF64">
    <property type="entry name" value="ABC TRANSPORTER PERIPLASMIC BINDING PROTEIN"/>
    <property type="match status" value="1"/>
</dbReference>
<dbReference type="GO" id="GO:0030288">
    <property type="term" value="C:outer membrane-bounded periplasmic space"/>
    <property type="evidence" value="ECO:0007669"/>
    <property type="project" value="TreeGrafter"/>
</dbReference>
<dbReference type="STRING" id="655353.SAMN04488056_10898"/>
<dbReference type="Proteomes" id="UP000199236">
    <property type="component" value="Unassembled WGS sequence"/>
</dbReference>
<comment type="subcellular location">
    <subcellularLocation>
        <location evidence="1">Periplasm</location>
    </subcellularLocation>
</comment>
<name>A0A1I5I7K1_9HYPH</name>
<feature type="chain" id="PRO_5011659224" evidence="4">
    <location>
        <begin position="38"/>
        <end position="624"/>
    </location>
</feature>
<feature type="signal peptide" evidence="4">
    <location>
        <begin position="1"/>
        <end position="37"/>
    </location>
</feature>
<accession>A0A1I5I7K1</accession>
<evidence type="ECO:0000313" key="6">
    <source>
        <dbReference type="EMBL" id="SFO56594.1"/>
    </source>
</evidence>
<dbReference type="AlphaFoldDB" id="A0A1I5I7K1"/>
<dbReference type="GO" id="GO:0015833">
    <property type="term" value="P:peptide transport"/>
    <property type="evidence" value="ECO:0007669"/>
    <property type="project" value="TreeGrafter"/>
</dbReference>
<dbReference type="Pfam" id="PF00496">
    <property type="entry name" value="SBP_bac_5"/>
    <property type="match status" value="1"/>
</dbReference>
<evidence type="ECO:0000313" key="7">
    <source>
        <dbReference type="Proteomes" id="UP000199236"/>
    </source>
</evidence>
<dbReference type="SUPFAM" id="SSF53850">
    <property type="entry name" value="Periplasmic binding protein-like II"/>
    <property type="match status" value="1"/>
</dbReference>
<comment type="similarity">
    <text evidence="2">Belongs to the bacterial solute-binding protein 5 family.</text>
</comment>
<protein>
    <submittedName>
        <fullName evidence="6">Peptide/nickel transport system substrate-binding protein</fullName>
    </submittedName>
</protein>
<dbReference type="CDD" id="cd08497">
    <property type="entry name" value="MbnE-like"/>
    <property type="match status" value="1"/>
</dbReference>
<proteinExistence type="inferred from homology"/>
<organism evidence="6 7">
    <name type="scientific">Cohaesibacter marisflavi</name>
    <dbReference type="NCBI Taxonomy" id="655353"/>
    <lineage>
        <taxon>Bacteria</taxon>
        <taxon>Pseudomonadati</taxon>
        <taxon>Pseudomonadota</taxon>
        <taxon>Alphaproteobacteria</taxon>
        <taxon>Hyphomicrobiales</taxon>
        <taxon>Cohaesibacteraceae</taxon>
    </lineage>
</organism>
<evidence type="ECO:0000256" key="4">
    <source>
        <dbReference type="SAM" id="SignalP"/>
    </source>
</evidence>
<dbReference type="InterPro" id="IPR000914">
    <property type="entry name" value="SBP_5_dom"/>
</dbReference>
<evidence type="ECO:0000256" key="1">
    <source>
        <dbReference type="ARBA" id="ARBA00004418"/>
    </source>
</evidence>
<evidence type="ECO:0000259" key="5">
    <source>
        <dbReference type="Pfam" id="PF00496"/>
    </source>
</evidence>
<dbReference type="InterPro" id="IPR030678">
    <property type="entry name" value="Peptide/Ni-bd"/>
</dbReference>